<dbReference type="SMART" id="SM00184">
    <property type="entry name" value="RING"/>
    <property type="match status" value="1"/>
</dbReference>
<dbReference type="Ensembl" id="ENSCRFT00000020837.1">
    <property type="protein sequence ID" value="ENSCRFP00000020163.1"/>
    <property type="gene ID" value="ENSCRFG00000015046.1"/>
</dbReference>
<reference evidence="6" key="2">
    <citation type="submission" date="2025-09" db="UniProtKB">
        <authorList>
            <consortium name="Ensembl"/>
        </authorList>
    </citation>
    <scope>IDENTIFICATION</scope>
</reference>
<evidence type="ECO:0000259" key="5">
    <source>
        <dbReference type="PROSITE" id="PS50089"/>
    </source>
</evidence>
<dbReference type="Gene3D" id="3.30.40.10">
    <property type="entry name" value="Zinc/RING finger domain, C3HC4 (zinc finger)"/>
    <property type="match status" value="1"/>
</dbReference>
<feature type="domain" description="RING-type" evidence="5">
    <location>
        <begin position="9"/>
        <end position="48"/>
    </location>
</feature>
<keyword evidence="3" id="KW-0862">Zinc</keyword>
<accession>A0A8C3RFI9</accession>
<dbReference type="AlphaFoldDB" id="A0A8C3RFI9"/>
<dbReference type="PROSITE" id="PS50089">
    <property type="entry name" value="ZF_RING_2"/>
    <property type="match status" value="1"/>
</dbReference>
<organism evidence="6 7">
    <name type="scientific">Cyanoderma ruficeps</name>
    <name type="common">rufous-capped babbler</name>
    <dbReference type="NCBI Taxonomy" id="181631"/>
    <lineage>
        <taxon>Eukaryota</taxon>
        <taxon>Metazoa</taxon>
        <taxon>Chordata</taxon>
        <taxon>Craniata</taxon>
        <taxon>Vertebrata</taxon>
        <taxon>Euteleostomi</taxon>
        <taxon>Archelosauria</taxon>
        <taxon>Archosauria</taxon>
        <taxon>Dinosauria</taxon>
        <taxon>Saurischia</taxon>
        <taxon>Theropoda</taxon>
        <taxon>Coelurosauria</taxon>
        <taxon>Aves</taxon>
        <taxon>Neognathae</taxon>
        <taxon>Neoaves</taxon>
        <taxon>Telluraves</taxon>
        <taxon>Australaves</taxon>
        <taxon>Passeriformes</taxon>
        <taxon>Sylvioidea</taxon>
        <taxon>Timaliidae</taxon>
        <taxon>Cyanoderma</taxon>
    </lineage>
</organism>
<protein>
    <recommendedName>
        <fullName evidence="5">RING-type domain-containing protein</fullName>
    </recommendedName>
</protein>
<keyword evidence="7" id="KW-1185">Reference proteome</keyword>
<evidence type="ECO:0000256" key="4">
    <source>
        <dbReference type="PROSITE-ProRule" id="PRU00175"/>
    </source>
</evidence>
<dbReference type="Pfam" id="PF13639">
    <property type="entry name" value="zf-RING_2"/>
    <property type="match status" value="1"/>
</dbReference>
<reference evidence="6" key="1">
    <citation type="submission" date="2025-08" db="UniProtKB">
        <authorList>
            <consortium name="Ensembl"/>
        </authorList>
    </citation>
    <scope>IDENTIFICATION</scope>
</reference>
<evidence type="ECO:0000256" key="2">
    <source>
        <dbReference type="ARBA" id="ARBA00022771"/>
    </source>
</evidence>
<evidence type="ECO:0000256" key="1">
    <source>
        <dbReference type="ARBA" id="ARBA00022723"/>
    </source>
</evidence>
<proteinExistence type="predicted"/>
<keyword evidence="1" id="KW-0479">Metal-binding</keyword>
<evidence type="ECO:0000313" key="7">
    <source>
        <dbReference type="Proteomes" id="UP000694396"/>
    </source>
</evidence>
<dbReference type="Proteomes" id="UP000694396">
    <property type="component" value="Unplaced"/>
</dbReference>
<dbReference type="InterPro" id="IPR001841">
    <property type="entry name" value="Znf_RING"/>
</dbReference>
<dbReference type="InterPro" id="IPR017907">
    <property type="entry name" value="Znf_RING_CS"/>
</dbReference>
<dbReference type="SUPFAM" id="SSF57850">
    <property type="entry name" value="RING/U-box"/>
    <property type="match status" value="1"/>
</dbReference>
<evidence type="ECO:0000313" key="6">
    <source>
        <dbReference type="Ensembl" id="ENSCRFP00000020163.1"/>
    </source>
</evidence>
<name>A0A8C3RFI9_9PASS</name>
<dbReference type="PROSITE" id="PS00518">
    <property type="entry name" value="ZF_RING_1"/>
    <property type="match status" value="1"/>
</dbReference>
<dbReference type="GO" id="GO:0008270">
    <property type="term" value="F:zinc ion binding"/>
    <property type="evidence" value="ECO:0007669"/>
    <property type="project" value="UniProtKB-KW"/>
</dbReference>
<evidence type="ECO:0000256" key="3">
    <source>
        <dbReference type="ARBA" id="ARBA00022833"/>
    </source>
</evidence>
<dbReference type="InterPro" id="IPR013083">
    <property type="entry name" value="Znf_RING/FYVE/PHD"/>
</dbReference>
<keyword evidence="2 4" id="KW-0863">Zinc-finger</keyword>
<sequence>MATEMGSNCAICQDTWDDVACTVPCGHHFCRGCILQWAQTNPSRPLCRRTMETVRFSDDAGDYLEVVVTAPEQLPAAMSQISSSLELGHLTAVSQSSNIPTFSSS</sequence>